<evidence type="ECO:0000313" key="2">
    <source>
        <dbReference type="Proteomes" id="UP001304050"/>
    </source>
</evidence>
<proteinExistence type="predicted"/>
<organism evidence="1 2">
    <name type="scientific">Rhizobium mulingense</name>
    <dbReference type="NCBI Taxonomy" id="3031128"/>
    <lineage>
        <taxon>Bacteria</taxon>
        <taxon>Pseudomonadati</taxon>
        <taxon>Pseudomonadota</taxon>
        <taxon>Alphaproteobacteria</taxon>
        <taxon>Hyphomicrobiales</taxon>
        <taxon>Rhizobiaceae</taxon>
        <taxon>Rhizobium/Agrobacterium group</taxon>
        <taxon>Rhizobium</taxon>
    </lineage>
</organism>
<accession>A0ACC6N2F6</accession>
<name>A0ACC6N2F6_9HYPH</name>
<gene>
    <name evidence="1" type="ORF">U8465_22080</name>
</gene>
<sequence>MYHRINAGRFSDRQYRYLLDDARLVVCMFYNKNAYLFDLLLHENAVLPAASINAERSGQSSRPASRAPLC</sequence>
<keyword evidence="2" id="KW-1185">Reference proteome</keyword>
<dbReference type="EMBL" id="JAYESG010000012">
    <property type="protein sequence ID" value="MEA3519771.1"/>
    <property type="molecule type" value="Genomic_DNA"/>
</dbReference>
<protein>
    <submittedName>
        <fullName evidence="1">Uncharacterized protein</fullName>
    </submittedName>
</protein>
<reference evidence="1" key="1">
    <citation type="submission" date="2023-12" db="EMBL/GenBank/DDBJ databases">
        <title>Diversity of Rhizobium in root nodule of phaseolus vulgaris.</title>
        <authorList>
            <person name="Wang H."/>
        </authorList>
    </citation>
    <scope>NUCLEOTIDE SEQUENCE</scope>
    <source>
        <strain evidence="1">MJ31</strain>
    </source>
</reference>
<comment type="caution">
    <text evidence="1">The sequence shown here is derived from an EMBL/GenBank/DDBJ whole genome shotgun (WGS) entry which is preliminary data.</text>
</comment>
<evidence type="ECO:0000313" key="1">
    <source>
        <dbReference type="EMBL" id="MEA3519771.1"/>
    </source>
</evidence>
<dbReference type="Proteomes" id="UP001304050">
    <property type="component" value="Unassembled WGS sequence"/>
</dbReference>